<dbReference type="NCBIfam" id="NF001452">
    <property type="entry name" value="PRK00311.1"/>
    <property type="match status" value="1"/>
</dbReference>
<evidence type="ECO:0000256" key="10">
    <source>
        <dbReference type="PIRSR" id="PIRSR000388-3"/>
    </source>
</evidence>
<gene>
    <name evidence="7 11" type="primary">panB</name>
    <name evidence="11" type="ORF">ENP47_12275</name>
</gene>
<dbReference type="GO" id="GO:0005737">
    <property type="term" value="C:cytoplasm"/>
    <property type="evidence" value="ECO:0007669"/>
    <property type="project" value="UniProtKB-SubCell"/>
</dbReference>
<feature type="binding site" evidence="7 10">
    <location>
        <position position="117"/>
    </location>
    <ligand>
        <name>Mg(2+)</name>
        <dbReference type="ChEBI" id="CHEBI:18420"/>
    </ligand>
</feature>
<dbReference type="EMBL" id="DSJL01000011">
    <property type="protein sequence ID" value="HEF66354.1"/>
    <property type="molecule type" value="Genomic_DNA"/>
</dbReference>
<dbReference type="PANTHER" id="PTHR20881">
    <property type="entry name" value="3-METHYL-2-OXOBUTANOATE HYDROXYMETHYLTRANSFERASE"/>
    <property type="match status" value="1"/>
</dbReference>
<keyword evidence="4 7" id="KW-0566">Pantothenate biosynthesis</keyword>
<proteinExistence type="inferred from homology"/>
<dbReference type="UniPathway" id="UPA00028">
    <property type="reaction ID" value="UER00003"/>
</dbReference>
<keyword evidence="11" id="KW-0489">Methyltransferase</keyword>
<dbReference type="Pfam" id="PF02548">
    <property type="entry name" value="Pantoate_transf"/>
    <property type="match status" value="1"/>
</dbReference>
<feature type="binding site" evidence="7 9">
    <location>
        <begin position="46"/>
        <end position="47"/>
    </location>
    <ligand>
        <name>3-methyl-2-oxobutanoate</name>
        <dbReference type="ChEBI" id="CHEBI:11851"/>
    </ligand>
</feature>
<dbReference type="GO" id="GO:0015940">
    <property type="term" value="P:pantothenate biosynthetic process"/>
    <property type="evidence" value="ECO:0007669"/>
    <property type="project" value="UniProtKB-UniRule"/>
</dbReference>
<evidence type="ECO:0000256" key="6">
    <source>
        <dbReference type="ARBA" id="ARBA00056497"/>
    </source>
</evidence>
<dbReference type="GO" id="GO:0032259">
    <property type="term" value="P:methylation"/>
    <property type="evidence" value="ECO:0007669"/>
    <property type="project" value="UniProtKB-KW"/>
</dbReference>
<evidence type="ECO:0000256" key="4">
    <source>
        <dbReference type="ARBA" id="ARBA00022655"/>
    </source>
</evidence>
<comment type="function">
    <text evidence="6 7">Catalyzes the reversible reaction in which hydroxymethyl group from 5,10-methylenetetrahydrofolate is transferred onto alpha-ketoisovalerate to form ketopantoate.</text>
</comment>
<dbReference type="SUPFAM" id="SSF51621">
    <property type="entry name" value="Phosphoenolpyruvate/pyruvate domain"/>
    <property type="match status" value="1"/>
</dbReference>
<comment type="caution">
    <text evidence="11">The sequence shown here is derived from an EMBL/GenBank/DDBJ whole genome shotgun (WGS) entry which is preliminary data.</text>
</comment>
<comment type="pathway">
    <text evidence="1 7">Cofactor biosynthesis; (R)-pantothenate biosynthesis; (R)-pantoate from 3-methyl-2-oxobutanoate: step 1/2.</text>
</comment>
<sequence length="300" mass="31788">MTQRVTVADVVAMKRRGERIVMLTAYDYPTARLLDEAGIPVILVGDSLGNTVLGYETTIPVTLADMLHHTKAVTRAVRRALVVADMPFLTFHVSPEEALRNAGRLVQEGGAQAVKVEGGGPVVETVARLVQAGIPVMGHLGLTPQSVHALGGFRLQARTAPAVRQLFADALALEQAGAFAIVLELVPAPVAQTLSELLHIPTIGIGAGAGCDGQVQVLTDLLHLLPGPLPRHARAYADLTTVVSEAVRRYAEDVRSGAFPGEAESFGLPRDLDPEILAVIAEEFRSRREGGDNGTRADSP</sequence>
<dbReference type="PANTHER" id="PTHR20881:SF0">
    <property type="entry name" value="3-METHYL-2-OXOBUTANOATE HYDROXYMETHYLTRANSFERASE"/>
    <property type="match status" value="1"/>
</dbReference>
<keyword evidence="7" id="KW-0963">Cytoplasm</keyword>
<organism evidence="11">
    <name type="scientific">Thermomicrobium roseum</name>
    <dbReference type="NCBI Taxonomy" id="500"/>
    <lineage>
        <taxon>Bacteria</taxon>
        <taxon>Pseudomonadati</taxon>
        <taxon>Thermomicrobiota</taxon>
        <taxon>Thermomicrobia</taxon>
        <taxon>Thermomicrobiales</taxon>
        <taxon>Thermomicrobiaceae</taxon>
        <taxon>Thermomicrobium</taxon>
    </lineage>
</organism>
<evidence type="ECO:0000256" key="7">
    <source>
        <dbReference type="HAMAP-Rule" id="MF_00156"/>
    </source>
</evidence>
<keyword evidence="7 10" id="KW-0460">Magnesium</keyword>
<dbReference type="GO" id="GO:0003864">
    <property type="term" value="F:3-methyl-2-oxobutanoate hydroxymethyltransferase activity"/>
    <property type="evidence" value="ECO:0007669"/>
    <property type="project" value="UniProtKB-UniRule"/>
</dbReference>
<evidence type="ECO:0000313" key="11">
    <source>
        <dbReference type="EMBL" id="HEF66354.1"/>
    </source>
</evidence>
<keyword evidence="5 7" id="KW-0808">Transferase</keyword>
<evidence type="ECO:0000256" key="2">
    <source>
        <dbReference type="ARBA" id="ARBA00008676"/>
    </source>
</evidence>
<comment type="subcellular location">
    <subcellularLocation>
        <location evidence="7">Cytoplasm</location>
    </subcellularLocation>
</comment>
<accession>A0A7C1X7F2</accession>
<evidence type="ECO:0000256" key="3">
    <source>
        <dbReference type="ARBA" id="ARBA00011424"/>
    </source>
</evidence>
<dbReference type="InterPro" id="IPR040442">
    <property type="entry name" value="Pyrv_kinase-like_dom_sf"/>
</dbReference>
<dbReference type="PIRSF" id="PIRSF000388">
    <property type="entry name" value="Pantoate_hydroxy_MeTrfase"/>
    <property type="match status" value="1"/>
</dbReference>
<dbReference type="AlphaFoldDB" id="A0A7C1X7F2"/>
<dbReference type="CDD" id="cd06557">
    <property type="entry name" value="KPHMT-like"/>
    <property type="match status" value="1"/>
</dbReference>
<evidence type="ECO:0000256" key="9">
    <source>
        <dbReference type="PIRSR" id="PIRSR000388-2"/>
    </source>
</evidence>
<dbReference type="InterPro" id="IPR015813">
    <property type="entry name" value="Pyrv/PenolPyrv_kinase-like_dom"/>
</dbReference>
<protein>
    <recommendedName>
        <fullName evidence="7">3-methyl-2-oxobutanoate hydroxymethyltransferase</fullName>
        <ecNumber evidence="7">2.1.2.11</ecNumber>
    </recommendedName>
    <alternativeName>
        <fullName evidence="7">Ketopantoate hydroxymethyltransferase</fullName>
        <shortName evidence="7">KPHMT</shortName>
    </alternativeName>
</protein>
<feature type="active site" description="Proton acceptor" evidence="7 8">
    <location>
        <position position="184"/>
    </location>
</feature>
<dbReference type="FunFam" id="3.20.20.60:FF:000003">
    <property type="entry name" value="3-methyl-2-oxobutanoate hydroxymethyltransferase"/>
    <property type="match status" value="1"/>
</dbReference>
<comment type="cofactor">
    <cofactor evidence="7 10">
        <name>Mg(2+)</name>
        <dbReference type="ChEBI" id="CHEBI:18420"/>
    </cofactor>
    <text evidence="7 10">Binds 1 Mg(2+) ion per subunit.</text>
</comment>
<feature type="binding site" evidence="7 10">
    <location>
        <position position="46"/>
    </location>
    <ligand>
        <name>Mg(2+)</name>
        <dbReference type="ChEBI" id="CHEBI:18420"/>
    </ligand>
</feature>
<dbReference type="InterPro" id="IPR003700">
    <property type="entry name" value="Pantoate_hydroxy_MeTrfase"/>
</dbReference>
<evidence type="ECO:0000256" key="1">
    <source>
        <dbReference type="ARBA" id="ARBA00005033"/>
    </source>
</evidence>
<feature type="binding site" evidence="7 10">
    <location>
        <position position="85"/>
    </location>
    <ligand>
        <name>Mg(2+)</name>
        <dbReference type="ChEBI" id="CHEBI:18420"/>
    </ligand>
</feature>
<keyword evidence="7 10" id="KW-0479">Metal-binding</keyword>
<comment type="similarity">
    <text evidence="2 7">Belongs to the PanB family.</text>
</comment>
<dbReference type="GO" id="GO:0008168">
    <property type="term" value="F:methyltransferase activity"/>
    <property type="evidence" value="ECO:0007669"/>
    <property type="project" value="UniProtKB-KW"/>
</dbReference>
<feature type="binding site" evidence="7 9">
    <location>
        <position position="115"/>
    </location>
    <ligand>
        <name>3-methyl-2-oxobutanoate</name>
        <dbReference type="ChEBI" id="CHEBI:11851"/>
    </ligand>
</feature>
<name>A0A7C1X7F2_THERO</name>
<dbReference type="EC" id="2.1.2.11" evidence="7"/>
<evidence type="ECO:0000256" key="5">
    <source>
        <dbReference type="ARBA" id="ARBA00022679"/>
    </source>
</evidence>
<reference evidence="11" key="1">
    <citation type="journal article" date="2020" name="mSystems">
        <title>Genome- and Community-Level Interaction Insights into Carbon Utilization and Element Cycling Functions of Hydrothermarchaeota in Hydrothermal Sediment.</title>
        <authorList>
            <person name="Zhou Z."/>
            <person name="Liu Y."/>
            <person name="Xu W."/>
            <person name="Pan J."/>
            <person name="Luo Z.H."/>
            <person name="Li M."/>
        </authorList>
    </citation>
    <scope>NUCLEOTIDE SEQUENCE [LARGE SCALE GENOMIC DNA]</scope>
    <source>
        <strain evidence="11">SpSt-222</strain>
    </source>
</reference>
<dbReference type="NCBIfam" id="TIGR00222">
    <property type="entry name" value="panB"/>
    <property type="match status" value="1"/>
</dbReference>
<evidence type="ECO:0000256" key="8">
    <source>
        <dbReference type="PIRSR" id="PIRSR000388-1"/>
    </source>
</evidence>
<dbReference type="GO" id="GO:0000287">
    <property type="term" value="F:magnesium ion binding"/>
    <property type="evidence" value="ECO:0007669"/>
    <property type="project" value="TreeGrafter"/>
</dbReference>
<feature type="binding site" evidence="7 9">
    <location>
        <position position="85"/>
    </location>
    <ligand>
        <name>3-methyl-2-oxobutanoate</name>
        <dbReference type="ChEBI" id="CHEBI:11851"/>
    </ligand>
</feature>
<comment type="subunit">
    <text evidence="3 7">Homodecamer; pentamer of dimers.</text>
</comment>
<dbReference type="HAMAP" id="MF_00156">
    <property type="entry name" value="PanB"/>
    <property type="match status" value="1"/>
</dbReference>
<dbReference type="Gene3D" id="3.20.20.60">
    <property type="entry name" value="Phosphoenolpyruvate-binding domains"/>
    <property type="match status" value="1"/>
</dbReference>
<comment type="catalytic activity">
    <reaction evidence="7">
        <text>(6R)-5,10-methylene-5,6,7,8-tetrahydrofolate + 3-methyl-2-oxobutanoate + H2O = 2-dehydropantoate + (6S)-5,6,7,8-tetrahydrofolate</text>
        <dbReference type="Rhea" id="RHEA:11824"/>
        <dbReference type="ChEBI" id="CHEBI:11561"/>
        <dbReference type="ChEBI" id="CHEBI:11851"/>
        <dbReference type="ChEBI" id="CHEBI:15377"/>
        <dbReference type="ChEBI" id="CHEBI:15636"/>
        <dbReference type="ChEBI" id="CHEBI:57453"/>
        <dbReference type="EC" id="2.1.2.11"/>
    </reaction>
</comment>